<comment type="similarity">
    <text evidence="7">Belongs to the glycosyltransferase 87 family.</text>
</comment>
<keyword evidence="6 9" id="KW-0472">Membrane</keyword>
<keyword evidence="2" id="KW-1003">Cell membrane</keyword>
<feature type="transmembrane region" description="Helical" evidence="9">
    <location>
        <begin position="196"/>
        <end position="215"/>
    </location>
</feature>
<keyword evidence="11" id="KW-1185">Reference proteome</keyword>
<feature type="transmembrane region" description="Helical" evidence="9">
    <location>
        <begin position="119"/>
        <end position="135"/>
    </location>
</feature>
<evidence type="ECO:0000313" key="11">
    <source>
        <dbReference type="Proteomes" id="UP000675554"/>
    </source>
</evidence>
<dbReference type="Pfam" id="PF09594">
    <property type="entry name" value="GT87"/>
    <property type="match status" value="1"/>
</dbReference>
<name>A0A8T4IVU7_9ACTN</name>
<dbReference type="Proteomes" id="UP000675554">
    <property type="component" value="Unassembled WGS sequence"/>
</dbReference>
<proteinExistence type="inferred from homology"/>
<evidence type="ECO:0000256" key="8">
    <source>
        <dbReference type="SAM" id="MobiDB-lite"/>
    </source>
</evidence>
<accession>A0A8T4IVU7</accession>
<comment type="caution">
    <text evidence="10">The sequence shown here is derived from an EMBL/GenBank/DDBJ whole genome shotgun (WGS) entry which is preliminary data.</text>
</comment>
<evidence type="ECO:0000256" key="7">
    <source>
        <dbReference type="ARBA" id="ARBA00024033"/>
    </source>
</evidence>
<organism evidence="10 11">
    <name type="scientific">Streptomyces daliensis</name>
    <dbReference type="NCBI Taxonomy" id="299421"/>
    <lineage>
        <taxon>Bacteria</taxon>
        <taxon>Bacillati</taxon>
        <taxon>Actinomycetota</taxon>
        <taxon>Actinomycetes</taxon>
        <taxon>Kitasatosporales</taxon>
        <taxon>Streptomycetaceae</taxon>
        <taxon>Streptomyces</taxon>
    </lineage>
</organism>
<feature type="transmembrane region" description="Helical" evidence="9">
    <location>
        <begin position="256"/>
        <end position="274"/>
    </location>
</feature>
<protein>
    <submittedName>
        <fullName evidence="10">DUF2029 domain-containing protein</fullName>
    </submittedName>
</protein>
<feature type="region of interest" description="Disordered" evidence="8">
    <location>
        <begin position="394"/>
        <end position="414"/>
    </location>
</feature>
<evidence type="ECO:0000256" key="1">
    <source>
        <dbReference type="ARBA" id="ARBA00004651"/>
    </source>
</evidence>
<keyword evidence="3" id="KW-0808">Transferase</keyword>
<sequence length="414" mass="45444">MSQTSEKKPVRSLGIWLLYPLLLSAVYELTNAHWHIAPADHRVDIKIYRAAVDKFLGGTNPYPFEEWGNSFTYPPFALLLLVPLTLASVAVTSYLWTALGIAAMQGVVYRVLRTTGAPYPLRITLVATPLLLLYYPVDLNLHWGNLSLLLMALVVFDLKAPDTARYKGVLLGAAIGIKLFPGIFVLHYVVTRRWRAAGVSLATAVVTMGAGWIVMPGYATYYWKRVLDVDRIIPAGWLPNESLRATLERAFHSDGIGALLVVSTAALAALVIATSVMACRLGEEDIGIAVIALAAVLFSPVSWHHYWVWTIPVTIIICGVAARWRSAFLWISAGVATAVIAARVNMWFLPDPPFDAMKLSAFEAFTTSIVTYVGVCLVVALFAAVCLRHRSGHARDRTDSPVPVATRDEVRSEK</sequence>
<gene>
    <name evidence="10" type="ORF">KDA82_25420</name>
</gene>
<feature type="transmembrane region" description="Helical" evidence="9">
    <location>
        <begin position="286"/>
        <end position="306"/>
    </location>
</feature>
<evidence type="ECO:0000313" key="10">
    <source>
        <dbReference type="EMBL" id="MBR7676289.1"/>
    </source>
</evidence>
<feature type="transmembrane region" description="Helical" evidence="9">
    <location>
        <begin position="170"/>
        <end position="190"/>
    </location>
</feature>
<evidence type="ECO:0000256" key="4">
    <source>
        <dbReference type="ARBA" id="ARBA00022692"/>
    </source>
</evidence>
<feature type="transmembrane region" description="Helical" evidence="9">
    <location>
        <begin position="76"/>
        <end position="99"/>
    </location>
</feature>
<comment type="subcellular location">
    <subcellularLocation>
        <location evidence="1">Cell membrane</location>
        <topology evidence="1">Multi-pass membrane protein</topology>
    </subcellularLocation>
</comment>
<dbReference type="EMBL" id="JAGSMN010000631">
    <property type="protein sequence ID" value="MBR7676289.1"/>
    <property type="molecule type" value="Genomic_DNA"/>
</dbReference>
<keyword evidence="4 9" id="KW-0812">Transmembrane</keyword>
<evidence type="ECO:0000256" key="2">
    <source>
        <dbReference type="ARBA" id="ARBA00022475"/>
    </source>
</evidence>
<feature type="transmembrane region" description="Helical" evidence="9">
    <location>
        <begin position="141"/>
        <end position="158"/>
    </location>
</feature>
<dbReference type="InterPro" id="IPR018584">
    <property type="entry name" value="GT87"/>
</dbReference>
<evidence type="ECO:0000256" key="6">
    <source>
        <dbReference type="ARBA" id="ARBA00023136"/>
    </source>
</evidence>
<evidence type="ECO:0000256" key="9">
    <source>
        <dbReference type="SAM" id="Phobius"/>
    </source>
</evidence>
<feature type="transmembrane region" description="Helical" evidence="9">
    <location>
        <begin position="369"/>
        <end position="387"/>
    </location>
</feature>
<dbReference type="GO" id="GO:0016758">
    <property type="term" value="F:hexosyltransferase activity"/>
    <property type="evidence" value="ECO:0007669"/>
    <property type="project" value="InterPro"/>
</dbReference>
<evidence type="ECO:0000256" key="5">
    <source>
        <dbReference type="ARBA" id="ARBA00022989"/>
    </source>
</evidence>
<evidence type="ECO:0000256" key="3">
    <source>
        <dbReference type="ARBA" id="ARBA00022679"/>
    </source>
</evidence>
<dbReference type="GO" id="GO:0005886">
    <property type="term" value="C:plasma membrane"/>
    <property type="evidence" value="ECO:0007669"/>
    <property type="project" value="UniProtKB-SubCell"/>
</dbReference>
<dbReference type="AlphaFoldDB" id="A0A8T4IVU7"/>
<keyword evidence="5 9" id="KW-1133">Transmembrane helix</keyword>
<reference evidence="10" key="1">
    <citation type="submission" date="2021-04" db="EMBL/GenBank/DDBJ databases">
        <title>Sequencing of actinobacteria type strains.</title>
        <authorList>
            <person name="Nguyen G.-S."/>
            <person name="Wentzel A."/>
        </authorList>
    </citation>
    <scope>NUCLEOTIDE SEQUENCE</scope>
    <source>
        <strain evidence="10">DSM 42095</strain>
    </source>
</reference>
<feature type="transmembrane region" description="Helical" evidence="9">
    <location>
        <begin position="12"/>
        <end position="30"/>
    </location>
</feature>
<feature type="transmembrane region" description="Helical" evidence="9">
    <location>
        <begin position="327"/>
        <end position="349"/>
    </location>
</feature>